<comment type="subcellular location">
    <subcellularLocation>
        <location evidence="1">Membrane</location>
        <topology evidence="1">Multi-pass membrane protein</topology>
    </subcellularLocation>
</comment>
<evidence type="ECO:0000313" key="8">
    <source>
        <dbReference type="Proteomes" id="UP000192520"/>
    </source>
</evidence>
<feature type="transmembrane region" description="Helical" evidence="5">
    <location>
        <begin position="181"/>
        <end position="198"/>
    </location>
</feature>
<evidence type="ECO:0000259" key="6">
    <source>
        <dbReference type="Pfam" id="PF04932"/>
    </source>
</evidence>
<comment type="caution">
    <text evidence="7">The sequence shown here is derived from an EMBL/GenBank/DDBJ whole genome shotgun (WGS) entry which is preliminary data.</text>
</comment>
<evidence type="ECO:0000256" key="2">
    <source>
        <dbReference type="ARBA" id="ARBA00022692"/>
    </source>
</evidence>
<keyword evidence="4 5" id="KW-0472">Membrane</keyword>
<organism evidence="7 8">
    <name type="scientific">candidate division CPR3 bacterium 4484_211</name>
    <dbReference type="NCBI Taxonomy" id="1968527"/>
    <lineage>
        <taxon>Bacteria</taxon>
        <taxon>Bacteria division CPR3</taxon>
    </lineage>
</organism>
<reference evidence="8" key="1">
    <citation type="submission" date="2017-03" db="EMBL/GenBank/DDBJ databases">
        <title>Novel pathways for hydrocarbon cycling and metabolic interdependencies in hydrothermal sediment communities.</title>
        <authorList>
            <person name="Dombrowski N."/>
            <person name="Seitz K."/>
            <person name="Teske A."/>
            <person name="Baker B."/>
        </authorList>
    </citation>
    <scope>NUCLEOTIDE SEQUENCE [LARGE SCALE GENOMIC DNA]</scope>
</reference>
<sequence length="462" mass="52492">MNLEKLILILIIFSVPLGQFGKIPLPLVGGLPFVNVYLNDVLIPMLIFIWFAYRLAVKKELFLPPFLGLILLFASIGLLSLVNSFRWLEMSQFAISFLYWWRWVQYAMLYPIVYSLVKESSFEIGWPAGCFIPCCLIIGVVVFAILGIFQFLFFSDFSKYAAYGWDPHYYRLLSTFFDPNFAGILLVLGLILVLSINLEKGNHIKAWILRDGNSAKHGLKNFPKALLFLLPVLLTVSILLTFSRSTYLAFLCAIFFLGLIKSRRLLILLLIFCCLAFVLVPKVRNRVVGAVTLDATARARLQDWQKTYVIVKDNWLTGVGFNAFRYAKDQYGYFRNERGLPIPSGHSGAGADSSVLFVWATTGVFGLITYLLLYGGIWLEAWLRYSKPKVKPQFLYLTLIVSIPTLVIHSQFVNSLFFPWIMEWMWIVVGLAFGTAENRVSPPNNPQIGCHPQKGCHPIFGS</sequence>
<accession>A0A1W9NYQ0</accession>
<keyword evidence="2 5" id="KW-0812">Transmembrane</keyword>
<feature type="transmembrane region" description="Helical" evidence="5">
    <location>
        <begin position="65"/>
        <end position="88"/>
    </location>
</feature>
<gene>
    <name evidence="7" type="ORF">B5M47_01740</name>
</gene>
<dbReference type="GO" id="GO:0016020">
    <property type="term" value="C:membrane"/>
    <property type="evidence" value="ECO:0007669"/>
    <property type="project" value="UniProtKB-SubCell"/>
</dbReference>
<feature type="transmembrane region" description="Helical" evidence="5">
    <location>
        <begin position="36"/>
        <end position="53"/>
    </location>
</feature>
<dbReference type="AlphaFoldDB" id="A0A1W9NYQ0"/>
<proteinExistence type="predicted"/>
<dbReference type="PANTHER" id="PTHR37422">
    <property type="entry name" value="TEICHURONIC ACID BIOSYNTHESIS PROTEIN TUAE"/>
    <property type="match status" value="1"/>
</dbReference>
<feature type="transmembrane region" description="Helical" evidence="5">
    <location>
        <begin position="219"/>
        <end position="239"/>
    </location>
</feature>
<evidence type="ECO:0000256" key="1">
    <source>
        <dbReference type="ARBA" id="ARBA00004141"/>
    </source>
</evidence>
<dbReference type="InterPro" id="IPR007016">
    <property type="entry name" value="O-antigen_ligase-rel_domated"/>
</dbReference>
<dbReference type="Proteomes" id="UP000192520">
    <property type="component" value="Unassembled WGS sequence"/>
</dbReference>
<name>A0A1W9NYQ0_UNCC3</name>
<evidence type="ECO:0000313" key="7">
    <source>
        <dbReference type="EMBL" id="OQX51142.1"/>
    </source>
</evidence>
<dbReference type="PANTHER" id="PTHR37422:SF23">
    <property type="entry name" value="TEICHURONIC ACID BIOSYNTHESIS PROTEIN TUAE"/>
    <property type="match status" value="1"/>
</dbReference>
<protein>
    <recommendedName>
        <fullName evidence="6">O-antigen ligase-related domain-containing protein</fullName>
    </recommendedName>
</protein>
<dbReference type="Pfam" id="PF04932">
    <property type="entry name" value="Wzy_C"/>
    <property type="match status" value="1"/>
</dbReference>
<feature type="transmembrane region" description="Helical" evidence="5">
    <location>
        <begin position="418"/>
        <end position="436"/>
    </location>
</feature>
<feature type="domain" description="O-antigen ligase-related" evidence="6">
    <location>
        <begin position="232"/>
        <end position="371"/>
    </location>
</feature>
<evidence type="ECO:0000256" key="3">
    <source>
        <dbReference type="ARBA" id="ARBA00022989"/>
    </source>
</evidence>
<evidence type="ECO:0000256" key="4">
    <source>
        <dbReference type="ARBA" id="ARBA00023136"/>
    </source>
</evidence>
<feature type="transmembrane region" description="Helical" evidence="5">
    <location>
        <begin position="265"/>
        <end position="283"/>
    </location>
</feature>
<keyword evidence="3 5" id="KW-1133">Transmembrane helix</keyword>
<feature type="transmembrane region" description="Helical" evidence="5">
    <location>
        <begin position="394"/>
        <end position="412"/>
    </location>
</feature>
<feature type="transmembrane region" description="Helical" evidence="5">
    <location>
        <begin position="100"/>
        <end position="117"/>
    </location>
</feature>
<dbReference type="EMBL" id="MZGJ01000007">
    <property type="protein sequence ID" value="OQX51142.1"/>
    <property type="molecule type" value="Genomic_DNA"/>
</dbReference>
<dbReference type="STRING" id="1968527.B5M47_01740"/>
<feature type="transmembrane region" description="Helical" evidence="5">
    <location>
        <begin position="129"/>
        <end position="153"/>
    </location>
</feature>
<feature type="transmembrane region" description="Helical" evidence="5">
    <location>
        <begin position="356"/>
        <end position="382"/>
    </location>
</feature>
<dbReference type="InterPro" id="IPR051533">
    <property type="entry name" value="WaaL-like"/>
</dbReference>
<evidence type="ECO:0000256" key="5">
    <source>
        <dbReference type="SAM" id="Phobius"/>
    </source>
</evidence>